<evidence type="ECO:0000313" key="4">
    <source>
        <dbReference type="Proteomes" id="UP000247512"/>
    </source>
</evidence>
<dbReference type="RefSeq" id="WP_078525448.1">
    <property type="nucleotide sequence ID" value="NZ_CP019875.1"/>
</dbReference>
<dbReference type="InterPro" id="IPR053773">
    <property type="entry name" value="Vpar_1526-like"/>
</dbReference>
<reference evidence="2 4" key="3">
    <citation type="submission" date="2017-06" db="EMBL/GenBank/DDBJ databases">
        <title>A draft genome sequence of Komagataeibacter nataicola LMG 1536.</title>
        <authorList>
            <person name="Skraban J."/>
            <person name="Cleenwerck I."/>
            <person name="Vandamme P."/>
            <person name="Trcek J."/>
        </authorList>
    </citation>
    <scope>NUCLEOTIDE SEQUENCE [LARGE SCALE GENOMIC DNA]</scope>
    <source>
        <strain evidence="2 4">LMG 1536</strain>
    </source>
</reference>
<dbReference type="Proteomes" id="UP000247512">
    <property type="component" value="Unassembled WGS sequence"/>
</dbReference>
<reference evidence="3" key="1">
    <citation type="submission" date="2017-02" db="EMBL/GenBank/DDBJ databases">
        <title>zhang.</title>
        <authorList>
            <person name="Zhang H."/>
        </authorList>
    </citation>
    <scope>NUCLEOTIDE SEQUENCE [LARGE SCALE GENOMIC DNA]</scope>
    <source>
        <strain evidence="3">RZS01</strain>
    </source>
</reference>
<sequence length="350" mass="39045">MSSRQDQRAAEGAIAIQSQRDTIVHQGISSEDVRTIVESLADQMPKLAATAAAVMEVRLKAFEESIMKRFDEDAAAKRDAFSDPDFQYVVIEAQRAYARTGDTETHGTLVDLIAKRSSEGTGSRRAFAINEAITTISRLTRNEISELAFAFFSRFTQNFTVNNLTAFCAHLNTFIDELLDDLETDRQSYEYLVAQRCATISMGEIRLIEIWRKVYPALFMKGFSAEKVDKIVGETSPDVKSLLIPSVFNPACYQPRAMSLEVLLSMQRPPSVSVEHVQHIWAQAIADLADDAAIVQKLKPQCPRIEEVIDKWNSSPLKSLELTTIGQAIGHARLTQIPSFGSPDLSIWIK</sequence>
<accession>A0A9N7H0S2</accession>
<evidence type="ECO:0000313" key="1">
    <source>
        <dbReference type="EMBL" id="AQU87554.1"/>
    </source>
</evidence>
<evidence type="ECO:0000313" key="2">
    <source>
        <dbReference type="EMBL" id="PYD67074.1"/>
    </source>
</evidence>
<reference evidence="1" key="2">
    <citation type="submission" date="2017-02" db="EMBL/GenBank/DDBJ databases">
        <authorList>
            <person name="Zhang H."/>
        </authorList>
    </citation>
    <scope>NUCLEOTIDE SEQUENCE</scope>
    <source>
        <strain evidence="1">RZS01</strain>
    </source>
</reference>
<dbReference type="NCBIfam" id="NF045477">
    <property type="entry name" value="LPO_1073_dom"/>
    <property type="match status" value="1"/>
</dbReference>
<name>A0A9N7H0S2_9PROT</name>
<evidence type="ECO:0000313" key="3">
    <source>
        <dbReference type="Proteomes" id="UP000189683"/>
    </source>
</evidence>
<dbReference type="EMBL" id="NIRT01000006">
    <property type="protein sequence ID" value="PYD67074.1"/>
    <property type="molecule type" value="Genomic_DNA"/>
</dbReference>
<proteinExistence type="predicted"/>
<organism evidence="1 3">
    <name type="scientific">Komagataeibacter nataicola</name>
    <dbReference type="NCBI Taxonomy" id="265960"/>
    <lineage>
        <taxon>Bacteria</taxon>
        <taxon>Pseudomonadati</taxon>
        <taxon>Pseudomonadota</taxon>
        <taxon>Alphaproteobacteria</taxon>
        <taxon>Acetobacterales</taxon>
        <taxon>Acetobacteraceae</taxon>
        <taxon>Komagataeibacter</taxon>
    </lineage>
</organism>
<dbReference type="OrthoDB" id="4682272at2"/>
<dbReference type="Proteomes" id="UP000189683">
    <property type="component" value="Chromosome"/>
</dbReference>
<dbReference type="AlphaFoldDB" id="A0A9N7H0S2"/>
<dbReference type="KEGG" id="kna:B0W47_08800"/>
<keyword evidence="4" id="KW-1185">Reference proteome</keyword>
<protein>
    <submittedName>
        <fullName evidence="1">Uncharacterized protein</fullName>
    </submittedName>
</protein>
<dbReference type="EMBL" id="CP019875">
    <property type="protein sequence ID" value="AQU87554.1"/>
    <property type="molecule type" value="Genomic_DNA"/>
</dbReference>
<gene>
    <name evidence="1" type="ORF">B0W47_08800</name>
    <name evidence="2" type="ORF">CDI09_05335</name>
</gene>